<proteinExistence type="predicted"/>
<comment type="caution">
    <text evidence="1">The sequence shown here is derived from an EMBL/GenBank/DDBJ whole genome shotgun (WGS) entry which is preliminary data.</text>
</comment>
<sequence>LGLHCGVQIDKDGNRCARVLQAWKVNQFYGDPGNATCGLCGRFMHGDETIYHCISGANVTKSRKHRSDWDVCMDCAVPFYEKKVYIHYKLHAYLTNCTYYIKDAYWLHGDVNYPLENQCLSLKGNDIAVHPSYDDDKFKNVDPNLEESAGRYVIDGSQLIGAAPLFVASRFCANIGASANRIKAVKSRLEQDISRYPVYCIFDKLHVKCPYGHLCSEMFWGLRWEATTIS</sequence>
<dbReference type="AlphaFoldDB" id="X6N4V3"/>
<keyword evidence="2" id="KW-1185">Reference proteome</keyword>
<dbReference type="Proteomes" id="UP000023152">
    <property type="component" value="Unassembled WGS sequence"/>
</dbReference>
<dbReference type="EMBL" id="ASPP01012262">
    <property type="protein sequence ID" value="ETO20789.1"/>
    <property type="molecule type" value="Genomic_DNA"/>
</dbReference>
<accession>X6N4V3</accession>
<evidence type="ECO:0000313" key="1">
    <source>
        <dbReference type="EMBL" id="ETO20789.1"/>
    </source>
</evidence>
<protein>
    <submittedName>
        <fullName evidence="1">Uncharacterized protein</fullName>
    </submittedName>
</protein>
<feature type="non-terminal residue" evidence="1">
    <location>
        <position position="1"/>
    </location>
</feature>
<reference evidence="1 2" key="1">
    <citation type="journal article" date="2013" name="Curr. Biol.">
        <title>The Genome of the Foraminiferan Reticulomyxa filosa.</title>
        <authorList>
            <person name="Glockner G."/>
            <person name="Hulsmann N."/>
            <person name="Schleicher M."/>
            <person name="Noegel A.A."/>
            <person name="Eichinger L."/>
            <person name="Gallinger C."/>
            <person name="Pawlowski J."/>
            <person name="Sierra R."/>
            <person name="Euteneuer U."/>
            <person name="Pillet L."/>
            <person name="Moustafa A."/>
            <person name="Platzer M."/>
            <person name="Groth M."/>
            <person name="Szafranski K."/>
            <person name="Schliwa M."/>
        </authorList>
    </citation>
    <scope>NUCLEOTIDE SEQUENCE [LARGE SCALE GENOMIC DNA]</scope>
</reference>
<name>X6N4V3_RETFI</name>
<evidence type="ECO:0000313" key="2">
    <source>
        <dbReference type="Proteomes" id="UP000023152"/>
    </source>
</evidence>
<gene>
    <name evidence="1" type="ORF">RFI_16428</name>
</gene>
<organism evidence="1 2">
    <name type="scientific">Reticulomyxa filosa</name>
    <dbReference type="NCBI Taxonomy" id="46433"/>
    <lineage>
        <taxon>Eukaryota</taxon>
        <taxon>Sar</taxon>
        <taxon>Rhizaria</taxon>
        <taxon>Retaria</taxon>
        <taxon>Foraminifera</taxon>
        <taxon>Monothalamids</taxon>
        <taxon>Reticulomyxidae</taxon>
        <taxon>Reticulomyxa</taxon>
    </lineage>
</organism>